<evidence type="ECO:0000313" key="1">
    <source>
        <dbReference type="EMBL" id="MBW8688237.1"/>
    </source>
</evidence>
<evidence type="ECO:0000313" key="2">
    <source>
        <dbReference type="Proteomes" id="UP000812961"/>
    </source>
</evidence>
<dbReference type="EMBL" id="JAICCF010000006">
    <property type="protein sequence ID" value="MBW8688237.1"/>
    <property type="molecule type" value="Genomic_DNA"/>
</dbReference>
<comment type="caution">
    <text evidence="1">The sequence shown here is derived from an EMBL/GenBank/DDBJ whole genome shotgun (WGS) entry which is preliminary data.</text>
</comment>
<dbReference type="RefSeq" id="WP_220253555.1">
    <property type="nucleotide sequence ID" value="NZ_JAICCF010000006.1"/>
</dbReference>
<dbReference type="Proteomes" id="UP000812961">
    <property type="component" value="Unassembled WGS sequence"/>
</dbReference>
<dbReference type="Gene3D" id="3.40.30.10">
    <property type="entry name" value="Glutaredoxin"/>
    <property type="match status" value="1"/>
</dbReference>
<dbReference type="InterPro" id="IPR036249">
    <property type="entry name" value="Thioredoxin-like_sf"/>
</dbReference>
<reference evidence="1 2" key="1">
    <citation type="submission" date="2021-08" db="EMBL/GenBank/DDBJ databases">
        <title>The genome sequence of Chitinophaga sp. B61.</title>
        <authorList>
            <person name="Zhang X."/>
        </authorList>
    </citation>
    <scope>NUCLEOTIDE SEQUENCE [LARGE SCALE GENOMIC DNA]</scope>
    <source>
        <strain evidence="1 2">B61</strain>
    </source>
</reference>
<keyword evidence="2" id="KW-1185">Reference proteome</keyword>
<organism evidence="1 2">
    <name type="scientific">Chitinophaga rhizophila</name>
    <dbReference type="NCBI Taxonomy" id="2866212"/>
    <lineage>
        <taxon>Bacteria</taxon>
        <taxon>Pseudomonadati</taxon>
        <taxon>Bacteroidota</taxon>
        <taxon>Chitinophagia</taxon>
        <taxon>Chitinophagales</taxon>
        <taxon>Chitinophagaceae</taxon>
        <taxon>Chitinophaga</taxon>
    </lineage>
</organism>
<accession>A0ABS7GKJ2</accession>
<name>A0ABS7GKJ2_9BACT</name>
<protein>
    <submittedName>
        <fullName evidence="1">Thioredoxin family protein</fullName>
    </submittedName>
</protein>
<sequence>MPIPVLGQQGPVTFTQLQDSMQSHPRRIVIEIYTDWCSYCRMQDIQIRKTPALQQLLNEKYYFIRLNAEDPTPLTLNDTTYTFIRQGNQGIHALAARLIPPPVAYPAWVVLDTSYQVQKYYTGFLKSRDLLLWLGN</sequence>
<dbReference type="SUPFAM" id="SSF52833">
    <property type="entry name" value="Thioredoxin-like"/>
    <property type="match status" value="1"/>
</dbReference>
<gene>
    <name evidence="1" type="ORF">K1Y79_28135</name>
</gene>
<proteinExistence type="predicted"/>